<accession>A0ABT1SI42</accession>
<dbReference type="RefSeq" id="WP_178200185.1">
    <property type="nucleotide sequence ID" value="NZ_CALVCM010000020.1"/>
</dbReference>
<gene>
    <name evidence="1" type="ORF">NE663_01190</name>
</gene>
<reference evidence="1 2" key="1">
    <citation type="submission" date="2022-06" db="EMBL/GenBank/DDBJ databases">
        <title>Isolation of gut microbiota from human fecal samples.</title>
        <authorList>
            <person name="Pamer E.G."/>
            <person name="Barat B."/>
            <person name="Waligurski E."/>
            <person name="Medina S."/>
            <person name="Paddock L."/>
            <person name="Mostad J."/>
        </authorList>
    </citation>
    <scope>NUCLEOTIDE SEQUENCE [LARGE SCALE GENOMIC DNA]</scope>
    <source>
        <strain evidence="1 2">DFI.6.1</strain>
    </source>
</reference>
<dbReference type="Proteomes" id="UP001524435">
    <property type="component" value="Unassembled WGS sequence"/>
</dbReference>
<comment type="caution">
    <text evidence="1">The sequence shown here is derived from an EMBL/GenBank/DDBJ whole genome shotgun (WGS) entry which is preliminary data.</text>
</comment>
<dbReference type="EMBL" id="JANGCH010000001">
    <property type="protein sequence ID" value="MCQ5120871.1"/>
    <property type="molecule type" value="Genomic_DNA"/>
</dbReference>
<keyword evidence="2" id="KW-1185">Reference proteome</keyword>
<protein>
    <submittedName>
        <fullName evidence="1">Uncharacterized protein</fullName>
    </submittedName>
</protein>
<organism evidence="1 2">
    <name type="scientific">Massilicoli timonensis</name>
    <dbReference type="NCBI Taxonomy" id="2015901"/>
    <lineage>
        <taxon>Bacteria</taxon>
        <taxon>Bacillati</taxon>
        <taxon>Bacillota</taxon>
        <taxon>Erysipelotrichia</taxon>
        <taxon>Erysipelotrichales</taxon>
        <taxon>Erysipelotrichaceae</taxon>
        <taxon>Massilicoli</taxon>
    </lineage>
</organism>
<proteinExistence type="predicted"/>
<evidence type="ECO:0000313" key="1">
    <source>
        <dbReference type="EMBL" id="MCQ5120871.1"/>
    </source>
</evidence>
<name>A0ABT1SI42_9FIRM</name>
<sequence>MKTWGIYTRQFARFALLNHVELKDKSQIHVTLEVKDENGQAMGGMYQAVMGTVSGRTQHYAIQVAENGSGESVIYDVDPELVSISIADACGDPLMNQEQYAISYFVDGVEAQENFAKFTVCKEVHEVLIVMEQLRYASLSLVLMRQNPIGDTISHEEDEVFTYTLHTPTRDICMTLDCRNDWRAECKGLMQGVYELCDENVYEGEVCHYLDGEVSDCRFLLEGDHTLVINEVMTHCSILTVRFASDCEESETRVHIVSSDHCFDEWFTLCRENHYLLELDDLPNGVYSIQSDDDGLCYQVDCDRVKENYALLRLEGGEHLIELIRCDHTPADMQGNLKIRKFIRDEYGLEVDPACDEAFAVRVCGCGKDDVYYLNASNSWSVDIGCLCAGTYTIEEQCDCEYEVNYRINRGRMQSEACVEIDPECRTLVEIINERKASGKLIISKYVMKEDGCWHRPDEADVFYFSLRGFDYRNMITLNCENNWYAVIDHLCPGCYELKEHGSCDEVCFSVDHGCMQNHGRVCLEGGDCKEIAVYNRNKGQRYGSLSVSKWINTACGDLVRPDTTQRYEVIVESDHQMYSLCLHAGNGFCALLDRLEEGCYRISELHEEAQYVVNGKALPKGECASVMVCGNDHEVAIINEETPRAALQIEALFVDGDGNTCEMGEALRVCLQSCAYEEEIELNEDNNWCMCLTDLPQGTYRITQLSDNGCLVRYVVEGVCRPYANVVVKDSDVHVVLENQMPCCAQRVTLRKFVSDGERRFTPKEESYHLRIYNKCFDAAITLHADNGYCYVLHDMQQGTYYVEEDGCDFDMYVNNAPSDHTFTVGQEDVKVDIVNYLETKTRVCFEQRLVDENGCALPLCDPSTFYLRSQEEECCFTLSADNDFEQCMLLRSGVYEIAEENDLDITLCINGKESSSGRFEVGNRPLSIQIIAHCCLRHTLCVEKWIRHNGMLRRPMQDECFEICLIAENGMKQYATMDAGSGWCAVFDDLEQGCYEIKEGMDDCYDASFIINGKEQEMGTFALSDHDLDIMLINTPLAEAAPEYTLTLCKRIDGAGCPDEKETFHFVISGMREEQVTLDAKNQFEAKLRLPKGEYQIKEENADPMQVTYYLNGQQLAKGAFHLKGNSSLVALNERPKEVGNLHLRAFAIDEEGNESALDVSKIEVQIEGIGTSKTITLKAMEGFAQSVALEKGRYEVSAQSLEQYEKRNYRIDGGKLRSYAFICMRDEDISVEIIYSKMKGSSLQISKFIKDEACGCLIKPQEQEVFQVEVSGEMRKTLILSSSNHWSETLHDLRSGDYLISETGSDRYLTTYLVDGVYQENGHVRLGDGHHQVQIINTPIAQSGSITLTKRLRGAGNTLIEPTRRDRFVFMVEGDQYREEVILDRSNAFQSVLEDLPAGVYTIREAQGGRVTYLIDGEDVGSIAQISVQSDKHQVIAINESRSGGQLRIDKVMRRLDGTLARPQTDQRFTVHITRSGFSEFYELNEANNWILELSLDNGLYVVNEIGGAYDTTYILDGQGETSFGNVQIQDDVHYLQIINTERRTATGSIALSKKVRDENGVLQDPPISASYDFLISAPRFQETVTLDQSNRFRMVLNNLEPRTYVISEQGEEASFIIDGGYEVDFANVQVNGDAHTVLVINAMPAFGNLRLEKVMRSPQGVLVSPQSDQSFEIHISKAGYNEYFVLNEANQWRLQLQLEPGTYHIRENDDRYETTYVIDGQSEVSYANVTIDAQVHDVQIINTQRSTNLHISKTIRSAAGDIRTPSDEQSFRVHISASGFNEFYDLNANNYFALDLTLPDGQYVINEVSGGYDTTYIVDGQSEVGYANVTIQGDNHNVQIINNEQSGGGSLLISKYVKAADGTYTRPSATDSFEVTLSSENFYQIYTLNADNLFTETIDHLPAGIYDVVESGSASDTVRYVVDSGAAGDNARFVINNSAHTVRILNERGSSQSSIQLLKFIRRGDDYVKPQPEEVFTVRISGAYETDVILDASNNWDYTLQDLPQGDYKVEEISGRYPIVRYSLNGGNPLPVCEFTIVSDSRYLVGIINRESSVNATTVKMVLE</sequence>
<evidence type="ECO:0000313" key="2">
    <source>
        <dbReference type="Proteomes" id="UP001524435"/>
    </source>
</evidence>